<reference evidence="1 2" key="1">
    <citation type="journal article" date="2011" name="Environ. Microbiol.">
        <title>Genome of alkaliphilic Bacillus pseudofirmus OF4 reveals adaptations that support the ability to grow in an external pH range from 7.5 to 11.4.</title>
        <authorList>
            <person name="Janto B."/>
            <person name="Ahmed A."/>
            <person name="Ito M."/>
            <person name="Liu J."/>
            <person name="Hicks D.B."/>
            <person name="Pagni S."/>
            <person name="Fackelmayer O.J."/>
            <person name="Smith T.A."/>
            <person name="Earl J."/>
            <person name="Elbourne L.D."/>
            <person name="Hassan K."/>
            <person name="Paulsen I.T."/>
            <person name="Kolsto A.B."/>
            <person name="Tourasse N.J."/>
            <person name="Ehrlich G.D."/>
            <person name="Boissy R."/>
            <person name="Ivey D.M."/>
            <person name="Li G."/>
            <person name="Xue Y."/>
            <person name="Ma Y."/>
            <person name="Hu F.Z."/>
            <person name="Krulwich T.A."/>
        </authorList>
    </citation>
    <scope>NUCLEOTIDE SEQUENCE [LARGE SCALE GENOMIC DNA]</scope>
    <source>
        <strain evidence="2">ATCC BAA-2126 / JCM 17055 / OF4</strain>
    </source>
</reference>
<gene>
    <name evidence="1" type="ordered locus">BpOF4_08750</name>
</gene>
<dbReference type="STRING" id="398511.BpOF4_08750"/>
<evidence type="ECO:0000313" key="2">
    <source>
        <dbReference type="Proteomes" id="UP000001544"/>
    </source>
</evidence>
<dbReference type="AlphaFoldDB" id="D3FRP8"/>
<name>D3FRP8_ALKPO</name>
<sequence>MSMPIIPKQPHRPDLCKVTIDLMESIALEEIALSHLVNAEAEKIQAFVGKHLNFPTCPNTGEIITFNKSVNRMIDSVLMKEFLLLRKLETTMEIIDLKHCHSHCDKCYDPCHDHKHHHDCGCAFEFGTDHKHEKECDCECDCHCEGDCDCGCHD</sequence>
<keyword evidence="2" id="KW-1185">Reference proteome</keyword>
<dbReference type="Proteomes" id="UP000001544">
    <property type="component" value="Chromosome"/>
</dbReference>
<dbReference type="InterPro" id="IPR058705">
    <property type="entry name" value="A_ENA"/>
</dbReference>
<dbReference type="HOGENOM" id="CLU_121313_0_0_9"/>
<accession>D3FRP8</accession>
<organism evidence="1 2">
    <name type="scientific">Alkalihalophilus pseudofirmus (strain ATCC BAA-2126 / JCM 17055 / OF4)</name>
    <name type="common">Bacillus pseudofirmus</name>
    <dbReference type="NCBI Taxonomy" id="398511"/>
    <lineage>
        <taxon>Bacteria</taxon>
        <taxon>Bacillati</taxon>
        <taxon>Bacillota</taxon>
        <taxon>Bacilli</taxon>
        <taxon>Bacillales</taxon>
        <taxon>Bacillaceae</taxon>
        <taxon>Alkalihalophilus</taxon>
    </lineage>
</organism>
<dbReference type="KEGG" id="bpf:BpOF4_08750"/>
<dbReference type="Pfam" id="PF26595">
    <property type="entry name" value="A_ENA"/>
    <property type="match status" value="1"/>
</dbReference>
<dbReference type="eggNOG" id="ENOG5033077">
    <property type="taxonomic scope" value="Bacteria"/>
</dbReference>
<evidence type="ECO:0000313" key="1">
    <source>
        <dbReference type="EMBL" id="ADC49808.1"/>
    </source>
</evidence>
<dbReference type="RefSeq" id="WP_012957174.1">
    <property type="nucleotide sequence ID" value="NC_013791.2"/>
</dbReference>
<protein>
    <submittedName>
        <fullName evidence="1">Uncharacterized protein</fullName>
    </submittedName>
</protein>
<proteinExistence type="predicted"/>
<dbReference type="EMBL" id="CP001878">
    <property type="protein sequence ID" value="ADC49808.1"/>
    <property type="molecule type" value="Genomic_DNA"/>
</dbReference>